<evidence type="ECO:0000313" key="3">
    <source>
        <dbReference type="EMBL" id="SQI56508.1"/>
    </source>
</evidence>
<dbReference type="PANTHER" id="PTHR34978">
    <property type="entry name" value="POSSIBLE SENSOR-TRANSDUCER PROTEIN BLAR"/>
    <property type="match status" value="1"/>
</dbReference>
<dbReference type="InterPro" id="IPR008756">
    <property type="entry name" value="Peptidase_M56"/>
</dbReference>
<feature type="transmembrane region" description="Helical" evidence="1">
    <location>
        <begin position="167"/>
        <end position="186"/>
    </location>
</feature>
<protein>
    <submittedName>
        <fullName evidence="3">M56 domain-containing peptidase</fullName>
        <ecNumber evidence="3">3.4.24.-</ecNumber>
    </submittedName>
</protein>
<keyword evidence="4" id="KW-1185">Reference proteome</keyword>
<gene>
    <name evidence="3" type="primary">mecR1</name>
    <name evidence="3" type="ORF">NCTC4824_01909</name>
</gene>
<keyword evidence="1" id="KW-1133">Transmembrane helix</keyword>
<evidence type="ECO:0000313" key="4">
    <source>
        <dbReference type="Proteomes" id="UP000249134"/>
    </source>
</evidence>
<dbReference type="RefSeq" id="WP_066137723.1">
    <property type="nucleotide sequence ID" value="NZ_CBCSGM010000001.1"/>
</dbReference>
<feature type="transmembrane region" description="Helical" evidence="1">
    <location>
        <begin position="7"/>
        <end position="32"/>
    </location>
</feature>
<dbReference type="Gene3D" id="3.30.2010.10">
    <property type="entry name" value="Metalloproteases ('zincins'), catalytic domain"/>
    <property type="match status" value="1"/>
</dbReference>
<keyword evidence="1" id="KW-0472">Membrane</keyword>
<proteinExistence type="predicted"/>
<keyword evidence="1" id="KW-0812">Transmembrane</keyword>
<reference evidence="3 4" key="1">
    <citation type="submission" date="2018-06" db="EMBL/GenBank/DDBJ databases">
        <authorList>
            <consortium name="Pathogen Informatics"/>
            <person name="Doyle S."/>
        </authorList>
    </citation>
    <scope>NUCLEOTIDE SEQUENCE [LARGE SCALE GENOMIC DNA]</scope>
    <source>
        <strain evidence="3 4">NCTC4824</strain>
    </source>
</reference>
<dbReference type="InterPro" id="IPR052173">
    <property type="entry name" value="Beta-lactam_resp_regulator"/>
</dbReference>
<dbReference type="AlphaFoldDB" id="A0A2X4W973"/>
<dbReference type="KEGG" id="blen:NCTC4824_01909"/>
<feature type="transmembrane region" description="Helical" evidence="1">
    <location>
        <begin position="258"/>
        <end position="281"/>
    </location>
</feature>
<name>A0A2X4W973_LEDLE</name>
<dbReference type="EC" id="3.4.24.-" evidence="3"/>
<feature type="transmembrane region" description="Helical" evidence="1">
    <location>
        <begin position="52"/>
        <end position="73"/>
    </location>
</feature>
<dbReference type="Proteomes" id="UP000249134">
    <property type="component" value="Chromosome 1"/>
</dbReference>
<dbReference type="PANTHER" id="PTHR34978:SF3">
    <property type="entry name" value="SLR0241 PROTEIN"/>
    <property type="match status" value="1"/>
</dbReference>
<keyword evidence="3" id="KW-0378">Hydrolase</keyword>
<organism evidence="3 4">
    <name type="scientific">Lederbergia lenta</name>
    <name type="common">Bacillus lentus</name>
    <dbReference type="NCBI Taxonomy" id="1467"/>
    <lineage>
        <taxon>Bacteria</taxon>
        <taxon>Bacillati</taxon>
        <taxon>Bacillota</taxon>
        <taxon>Bacilli</taxon>
        <taxon>Bacillales</taxon>
        <taxon>Bacillaceae</taxon>
        <taxon>Lederbergia</taxon>
    </lineage>
</organism>
<feature type="domain" description="Peptidase M56" evidence="2">
    <location>
        <begin position="69"/>
        <end position="247"/>
    </location>
</feature>
<dbReference type="Pfam" id="PF05569">
    <property type="entry name" value="Peptidase_M56"/>
    <property type="match status" value="1"/>
</dbReference>
<dbReference type="GO" id="GO:0016787">
    <property type="term" value="F:hydrolase activity"/>
    <property type="evidence" value="ECO:0007669"/>
    <property type="project" value="UniProtKB-KW"/>
</dbReference>
<dbReference type="CDD" id="cd07326">
    <property type="entry name" value="M56_BlaR1_MecR1_like"/>
    <property type="match status" value="1"/>
</dbReference>
<evidence type="ECO:0000256" key="1">
    <source>
        <dbReference type="SAM" id="Phobius"/>
    </source>
</evidence>
<dbReference type="EMBL" id="LS483476">
    <property type="protein sequence ID" value="SQI56508.1"/>
    <property type="molecule type" value="Genomic_DNA"/>
</dbReference>
<dbReference type="STRING" id="1348624.GCA_001591545_00979"/>
<accession>A0A2X4W973</accession>
<evidence type="ECO:0000259" key="2">
    <source>
        <dbReference type="Pfam" id="PF05569"/>
    </source>
</evidence>
<sequence>MSKRQVNVMFIATLLITGTVLLQMTLYVLSILAGWEVRFNLVTVCHSIVKSIGLSFLEYGLDALVFFTVFLLVRKVSSQIFWTKRMQRIFEYYKENKLTLDLNDRHTNGREAFTVISYPAPIAVTMGFIKPRIVLSTGMMQLLDEGELEAVILHELYHQNNHDPLKIFLISLCASTMWYIPILRWFHQRFKIVKELLADEHALDKQGTPVNIGSALLKMLKARKQAQMPFSYVSFADTSVNYRIKYILDPLTEPPLKIPLKLTVMSFSIFSILCGLFIYALS</sequence>